<gene>
    <name evidence="2" type="ORF">V2H45_17660</name>
</gene>
<dbReference type="EMBL" id="JAZBJZ010000083">
    <property type="protein sequence ID" value="MEE3718570.1"/>
    <property type="molecule type" value="Genomic_DNA"/>
</dbReference>
<dbReference type="RefSeq" id="WP_330485003.1">
    <property type="nucleotide sequence ID" value="NZ_JAZBJZ010000083.1"/>
</dbReference>
<feature type="transmembrane region" description="Helical" evidence="1">
    <location>
        <begin position="12"/>
        <end position="35"/>
    </location>
</feature>
<keyword evidence="1" id="KW-0472">Membrane</keyword>
<accession>A0AAW9Q553</accession>
<dbReference type="AlphaFoldDB" id="A0AAW9Q553"/>
<evidence type="ECO:0000256" key="1">
    <source>
        <dbReference type="SAM" id="Phobius"/>
    </source>
</evidence>
<dbReference type="Proteomes" id="UP001333818">
    <property type="component" value="Unassembled WGS sequence"/>
</dbReference>
<protein>
    <submittedName>
        <fullName evidence="2">Uncharacterized protein</fullName>
    </submittedName>
</protein>
<feature type="transmembrane region" description="Helical" evidence="1">
    <location>
        <begin position="128"/>
        <end position="149"/>
    </location>
</feature>
<feature type="transmembrane region" description="Helical" evidence="1">
    <location>
        <begin position="79"/>
        <end position="102"/>
    </location>
</feature>
<keyword evidence="1" id="KW-1133">Transmembrane helix</keyword>
<keyword evidence="1" id="KW-0812">Transmembrane</keyword>
<evidence type="ECO:0000313" key="3">
    <source>
        <dbReference type="Proteomes" id="UP001333818"/>
    </source>
</evidence>
<sequence>MVQILKSGFYQAIALGFIGLLVGVVAGWVGIFLGGSSDAIASTAANVYLSLVAILPITLVFATWLNLKSQAQSLYITWANALVLMLLTGALGSLFATFAFFVPATNIPTIFGGKVASELSLALTKQVLWAKFVIVAVPTFVTALGTAIWGHLQAKGKSSDV</sequence>
<comment type="caution">
    <text evidence="2">The sequence shown here is derived from an EMBL/GenBank/DDBJ whole genome shotgun (WGS) entry which is preliminary data.</text>
</comment>
<proteinExistence type="predicted"/>
<organism evidence="2 3">
    <name type="scientific">Tumidithrix elongata BACA0141</name>
    <dbReference type="NCBI Taxonomy" id="2716417"/>
    <lineage>
        <taxon>Bacteria</taxon>
        <taxon>Bacillati</taxon>
        <taxon>Cyanobacteriota</taxon>
        <taxon>Cyanophyceae</taxon>
        <taxon>Pseudanabaenales</taxon>
        <taxon>Pseudanabaenaceae</taxon>
        <taxon>Tumidithrix</taxon>
        <taxon>Tumidithrix elongata</taxon>
    </lineage>
</organism>
<feature type="transmembrane region" description="Helical" evidence="1">
    <location>
        <begin position="47"/>
        <end position="67"/>
    </location>
</feature>
<name>A0AAW9Q553_9CYAN</name>
<reference evidence="2" key="1">
    <citation type="submission" date="2024-01" db="EMBL/GenBank/DDBJ databases">
        <title>Bank of Algae and Cyanobacteria of the Azores (BACA) strain genomes.</title>
        <authorList>
            <person name="Luz R."/>
            <person name="Cordeiro R."/>
            <person name="Fonseca A."/>
            <person name="Goncalves V."/>
        </authorList>
    </citation>
    <scope>NUCLEOTIDE SEQUENCE</scope>
    <source>
        <strain evidence="2">BACA0141</strain>
    </source>
</reference>
<keyword evidence="3" id="KW-1185">Reference proteome</keyword>
<evidence type="ECO:0000313" key="2">
    <source>
        <dbReference type="EMBL" id="MEE3718570.1"/>
    </source>
</evidence>